<dbReference type="AlphaFoldDB" id="Q2LXP4"/>
<dbReference type="PRINTS" id="PR00834">
    <property type="entry name" value="PROTEASES2C"/>
</dbReference>
<feature type="domain" description="PDZ" evidence="17">
    <location>
        <begin position="291"/>
        <end position="350"/>
    </location>
</feature>
<keyword evidence="10 18" id="KW-0378">Hydrolase</keyword>
<evidence type="ECO:0000256" key="7">
    <source>
        <dbReference type="ARBA" id="ARBA00022729"/>
    </source>
</evidence>
<dbReference type="eggNOG" id="COG0265">
    <property type="taxonomic scope" value="Bacteria"/>
</dbReference>
<dbReference type="SUPFAM" id="SSF50494">
    <property type="entry name" value="Trypsin-like serine proteases"/>
    <property type="match status" value="1"/>
</dbReference>
<evidence type="ECO:0000313" key="19">
    <source>
        <dbReference type="Proteomes" id="UP000001933"/>
    </source>
</evidence>
<dbReference type="InterPro" id="IPR036034">
    <property type="entry name" value="PDZ_sf"/>
</dbReference>
<gene>
    <name evidence="18" type="ORF">SYN_01706</name>
</gene>
<name>Q2LXP4_SYNAS</name>
<dbReference type="Gene3D" id="2.30.42.10">
    <property type="match status" value="2"/>
</dbReference>
<evidence type="ECO:0000256" key="6">
    <source>
        <dbReference type="ARBA" id="ARBA00022670"/>
    </source>
</evidence>
<dbReference type="GO" id="GO:0004252">
    <property type="term" value="F:serine-type endopeptidase activity"/>
    <property type="evidence" value="ECO:0007669"/>
    <property type="project" value="InterPro"/>
</dbReference>
<keyword evidence="9" id="KW-0574">Periplasm</keyword>
<keyword evidence="16" id="KW-1133">Transmembrane helix</keyword>
<proteinExistence type="inferred from homology"/>
<dbReference type="InterPro" id="IPR001478">
    <property type="entry name" value="PDZ"/>
</dbReference>
<keyword evidence="6" id="KW-0645">Protease</keyword>
<dbReference type="GO" id="GO:0006508">
    <property type="term" value="P:proteolysis"/>
    <property type="evidence" value="ECO:0007669"/>
    <property type="project" value="UniProtKB-KW"/>
</dbReference>
<feature type="active site" description="Charge relay system" evidence="14">
    <location>
        <position position="245"/>
    </location>
</feature>
<dbReference type="Pfam" id="PF13180">
    <property type="entry name" value="PDZ_2"/>
    <property type="match status" value="2"/>
</dbReference>
<keyword evidence="19" id="KW-1185">Reference proteome</keyword>
<dbReference type="GO" id="GO:0042597">
    <property type="term" value="C:periplasmic space"/>
    <property type="evidence" value="ECO:0007669"/>
    <property type="project" value="UniProtKB-SubCell"/>
</dbReference>
<evidence type="ECO:0000256" key="13">
    <source>
        <dbReference type="ARBA" id="ARBA00032850"/>
    </source>
</evidence>
<keyword evidence="7" id="KW-0732">Signal</keyword>
<evidence type="ECO:0000256" key="3">
    <source>
        <dbReference type="ARBA" id="ARBA00010541"/>
    </source>
</evidence>
<dbReference type="EMBL" id="CP000252">
    <property type="protein sequence ID" value="ABC78857.1"/>
    <property type="molecule type" value="Genomic_DNA"/>
</dbReference>
<dbReference type="InterPro" id="IPR009003">
    <property type="entry name" value="Peptidase_S1_PA"/>
</dbReference>
<evidence type="ECO:0000256" key="8">
    <source>
        <dbReference type="ARBA" id="ARBA00022737"/>
    </source>
</evidence>
<dbReference type="InterPro" id="IPR001940">
    <property type="entry name" value="Peptidase_S1C"/>
</dbReference>
<dbReference type="KEGG" id="sat:SYN_01706"/>
<evidence type="ECO:0000256" key="5">
    <source>
        <dbReference type="ARBA" id="ARBA00013958"/>
    </source>
</evidence>
<dbReference type="InterPro" id="IPR011782">
    <property type="entry name" value="Pept_S1C_Do"/>
</dbReference>
<evidence type="ECO:0000256" key="15">
    <source>
        <dbReference type="PIRSR" id="PIRSR611782-2"/>
    </source>
</evidence>
<dbReference type="RefSeq" id="WP_011418873.1">
    <property type="nucleotide sequence ID" value="NC_007759.1"/>
</dbReference>
<dbReference type="STRING" id="56780.SYN_01706"/>
<comment type="catalytic activity">
    <reaction evidence="1">
        <text>Acts on substrates that are at least partially unfolded. The cleavage site P1 residue is normally between a pair of hydrophobic residues, such as Val-|-Val.</text>
        <dbReference type="EC" id="3.4.21.107"/>
    </reaction>
</comment>
<dbReference type="PANTHER" id="PTHR22939:SF130">
    <property type="entry name" value="PERIPLASMIC SERINE ENDOPROTEASE DEGP-LIKE-RELATED"/>
    <property type="match status" value="1"/>
</dbReference>
<organism evidence="18 19">
    <name type="scientific">Syntrophus aciditrophicus (strain SB)</name>
    <dbReference type="NCBI Taxonomy" id="56780"/>
    <lineage>
        <taxon>Bacteria</taxon>
        <taxon>Pseudomonadati</taxon>
        <taxon>Thermodesulfobacteriota</taxon>
        <taxon>Syntrophia</taxon>
        <taxon>Syntrophales</taxon>
        <taxon>Syntrophaceae</taxon>
        <taxon>Syntrophus</taxon>
    </lineage>
</organism>
<feature type="active site" description="Charge relay system" evidence="14">
    <location>
        <position position="171"/>
    </location>
</feature>
<dbReference type="SMART" id="SM00228">
    <property type="entry name" value="PDZ"/>
    <property type="match status" value="2"/>
</dbReference>
<feature type="binding site" evidence="15">
    <location>
        <begin position="261"/>
        <end position="265"/>
    </location>
    <ligand>
        <name>substrate</name>
    </ligand>
</feature>
<dbReference type="FunFam" id="2.40.10.120:FF:000007">
    <property type="entry name" value="Periplasmic serine endoprotease DegP-like"/>
    <property type="match status" value="1"/>
</dbReference>
<evidence type="ECO:0000313" key="18">
    <source>
        <dbReference type="EMBL" id="ABC78857.1"/>
    </source>
</evidence>
<reference evidence="18 19" key="1">
    <citation type="journal article" date="2007" name="Proc. Natl. Acad. Sci. U.S.A.">
        <title>The genome of Syntrophus aciditrophicus: life at the thermodynamic limit of microbial growth.</title>
        <authorList>
            <person name="McInerney M.J."/>
            <person name="Rohlin L."/>
            <person name="Mouttaki H."/>
            <person name="Kim U."/>
            <person name="Krupp R.S."/>
            <person name="Rios-Hernandez L."/>
            <person name="Sieber J."/>
            <person name="Struchtemeyer C.G."/>
            <person name="Bhattacharyya A."/>
            <person name="Campbell J.W."/>
            <person name="Gunsalus R.P."/>
        </authorList>
    </citation>
    <scope>NUCLEOTIDE SEQUENCE [LARGE SCALE GENOMIC DNA]</scope>
    <source>
        <strain evidence="18 19">SB</strain>
    </source>
</reference>
<evidence type="ECO:0000256" key="16">
    <source>
        <dbReference type="SAM" id="Phobius"/>
    </source>
</evidence>
<dbReference type="PROSITE" id="PS50106">
    <property type="entry name" value="PDZ"/>
    <property type="match status" value="2"/>
</dbReference>
<dbReference type="Proteomes" id="UP000001933">
    <property type="component" value="Chromosome"/>
</dbReference>
<feature type="binding site" evidence="15">
    <location>
        <position position="171"/>
    </location>
    <ligand>
        <name>substrate</name>
    </ligand>
</feature>
<protein>
    <recommendedName>
        <fullName evidence="5">Probable periplasmic serine endoprotease DegP-like</fullName>
        <ecNumber evidence="4">3.4.21.107</ecNumber>
    </recommendedName>
    <alternativeName>
        <fullName evidence="13">Protease Do</fullName>
    </alternativeName>
</protein>
<dbReference type="CDD" id="cd10839">
    <property type="entry name" value="cpPDZ1_DegP-like"/>
    <property type="match status" value="1"/>
</dbReference>
<evidence type="ECO:0000256" key="1">
    <source>
        <dbReference type="ARBA" id="ARBA00001772"/>
    </source>
</evidence>
<evidence type="ECO:0000256" key="11">
    <source>
        <dbReference type="ARBA" id="ARBA00022825"/>
    </source>
</evidence>
<feature type="active site" description="Charge relay system" evidence="14">
    <location>
        <position position="141"/>
    </location>
</feature>
<evidence type="ECO:0000259" key="17">
    <source>
        <dbReference type="PROSITE" id="PS50106"/>
    </source>
</evidence>
<feature type="binding site" evidence="15">
    <location>
        <begin position="243"/>
        <end position="245"/>
    </location>
    <ligand>
        <name>substrate</name>
    </ligand>
</feature>
<dbReference type="FunCoup" id="Q2LXP4">
    <property type="interactions" value="484"/>
</dbReference>
<keyword evidence="8" id="KW-0677">Repeat</keyword>
<evidence type="ECO:0000256" key="9">
    <source>
        <dbReference type="ARBA" id="ARBA00022764"/>
    </source>
</evidence>
<dbReference type="SUPFAM" id="SSF50156">
    <property type="entry name" value="PDZ domain-like"/>
    <property type="match status" value="2"/>
</dbReference>
<dbReference type="HOGENOM" id="CLU_020120_1_0_7"/>
<dbReference type="EC" id="3.4.21.107" evidence="4"/>
<dbReference type="OrthoDB" id="9758917at2"/>
<keyword evidence="16" id="KW-0472">Membrane</keyword>
<feature type="transmembrane region" description="Helical" evidence="16">
    <location>
        <begin position="12"/>
        <end position="31"/>
    </location>
</feature>
<sequence>MKKESKNRNTFIMFLLAFLVAFFVVSVIEVLRSSFAPVAPDVQVASAISPIDPRTPGSFADLVDRLKPAVVNISTTKTIRSGSNPFSSPFSGEGSPFERYFWGDEFFDRFFGDVPKREFKKKSLGSGFIISHDGYIFTNNHVVEQADKILVKLSDGKEFEARVIGKDAKTDIALIKIKPTVSLPVVEIGDSDKLRVGEWVLAIGNPFGLEQTVTAGIVSAKGRVIGAGPYDNFIQTDASINPGNSGGPLFSMDGQVIGINTAIVAQGQGIGFAIPVNMAKNILPDLKTKGKVSRGWLGVSVQDITEDIAKSMKQKDRQGALVAEVFKGDPASNAGIKPGDIITEINGKTVINSHELLLMIANFHVGDRINITLLRGNRPMNVNVLVAERTDRGEYAARKTSRDDYGMVVHDITPEIAQYLGLSSRTGVIVTDVREGSPADDVGIQPQDVILQVNRAKIASKKDYLKELSRKEAKQNLLLLVKRGQSTFFVALQQ</sequence>
<dbReference type="PANTHER" id="PTHR22939">
    <property type="entry name" value="SERINE PROTEASE FAMILY S1C HTRA-RELATED"/>
    <property type="match status" value="1"/>
</dbReference>
<comment type="subcellular location">
    <subcellularLocation>
        <location evidence="2">Periplasm</location>
    </subcellularLocation>
</comment>
<dbReference type="Pfam" id="PF13365">
    <property type="entry name" value="Trypsin_2"/>
    <property type="match status" value="1"/>
</dbReference>
<keyword evidence="12" id="KW-0346">Stress response</keyword>
<comment type="similarity">
    <text evidence="3">Belongs to the peptidase S1C family.</text>
</comment>
<dbReference type="InParanoid" id="Q2LXP4"/>
<evidence type="ECO:0000256" key="4">
    <source>
        <dbReference type="ARBA" id="ARBA00013035"/>
    </source>
</evidence>
<keyword evidence="16" id="KW-0812">Transmembrane</keyword>
<dbReference type="Gene3D" id="2.40.10.120">
    <property type="match status" value="1"/>
</dbReference>
<feature type="binding site" evidence="15">
    <location>
        <position position="141"/>
    </location>
    <ligand>
        <name>substrate</name>
    </ligand>
</feature>
<feature type="domain" description="PDZ" evidence="17">
    <location>
        <begin position="420"/>
        <end position="477"/>
    </location>
</feature>
<keyword evidence="11" id="KW-0720">Serine protease</keyword>
<evidence type="ECO:0000256" key="2">
    <source>
        <dbReference type="ARBA" id="ARBA00004418"/>
    </source>
</evidence>
<dbReference type="MEROPS" id="S01.453"/>
<evidence type="ECO:0000256" key="10">
    <source>
        <dbReference type="ARBA" id="ARBA00022801"/>
    </source>
</evidence>
<accession>Q2LXP4</accession>
<evidence type="ECO:0000256" key="14">
    <source>
        <dbReference type="PIRSR" id="PIRSR611782-1"/>
    </source>
</evidence>
<evidence type="ECO:0000256" key="12">
    <source>
        <dbReference type="ARBA" id="ARBA00023016"/>
    </source>
</evidence>
<dbReference type="NCBIfam" id="TIGR02037">
    <property type="entry name" value="degP_htrA_DO"/>
    <property type="match status" value="1"/>
</dbReference>